<accession>A0AA34RCK6</accession>
<evidence type="ECO:0000256" key="2">
    <source>
        <dbReference type="SAM" id="Phobius"/>
    </source>
</evidence>
<feature type="domain" description="PPM-type phosphatase" evidence="4">
    <location>
        <begin position="413"/>
        <end position="634"/>
    </location>
</feature>
<feature type="transmembrane region" description="Helical" evidence="2">
    <location>
        <begin position="304"/>
        <end position="325"/>
    </location>
</feature>
<dbReference type="InterPro" id="IPR003660">
    <property type="entry name" value="HAMP_dom"/>
</dbReference>
<keyword evidence="2" id="KW-0812">Transmembrane</keyword>
<feature type="domain" description="HAMP" evidence="3">
    <location>
        <begin position="326"/>
        <end position="379"/>
    </location>
</feature>
<gene>
    <name evidence="5" type="ordered locus">G5S_0243</name>
</gene>
<dbReference type="EMBL" id="CP002608">
    <property type="protein sequence ID" value="AEB41257.1"/>
    <property type="molecule type" value="Genomic_DNA"/>
</dbReference>
<keyword evidence="2" id="KW-0472">Membrane</keyword>
<sequence length="637" mass="71152">MIPFTKTIGFRLWLACVTAIIVPLGINIVLLNLGQYHSTVKSISTALRENTAFKANTFMQIVPLNSDVLSLFSEVLQLNKGVPNAPDWALSNEMQKIFHQTYDEISLIKIQENGEKIVVASSLPEHLGKNYNDNITITPDKTLLASFKRGETSDEMFTVMQLNLFDPKTQDLQGIIYTTFNAKDLLKNFMINQQDYLTIKTAILSKHGVILKASDPALNLRRISPNISQEEFCQGFLNHDLCTKTLYLEPLQLHPLPSIGENFFSFTIKNKEMWGYMEDLPSMDISILSYSQKSLSFSPLWKEVVVSFAYFFFILFGSFLAFLVAKRLSLPIRKLATTMIATRKTLKYPPYTEDSLGFEINRLGEIFNAMVDNLEKQQELAKKNFLLKENAQNALQLGEQAQQRLLPNALPSAPDVQIAKAYIPAVTVGGDFFDVFTLGEGHNAKLFLIVADASGKGVNACGYSLFLKNMLRTFLSHSSSLKEAIEKTSSLFYENTADSGMFVTLCVYSYSYASQTLEYYSCGHNPACYVTPQGESCLLFHQGMALGFLPTIAKASSILFHPQPGSLLILYSDGITEAHNAQQEMFGEERLLALARTLTNKTAEEAVHALMLAVKTFVGNQPQHDDITLIILKILAS</sequence>
<keyword evidence="2" id="KW-1133">Transmembrane helix</keyword>
<dbReference type="GO" id="GO:0007165">
    <property type="term" value="P:signal transduction"/>
    <property type="evidence" value="ECO:0007669"/>
    <property type="project" value="InterPro"/>
</dbReference>
<reference evidence="5 6" key="1">
    <citation type="journal article" date="2011" name="J. Bacteriol.">
        <title>Genome sequence of the obligate intracellular animal pathogen Chlamydia pecorum E58.</title>
        <authorList>
            <person name="Mojica S."/>
            <person name="Huot Creasy H."/>
            <person name="Daugherty S."/>
            <person name="Read T.D."/>
            <person name="Kim T."/>
            <person name="Kaltenboeck B."/>
            <person name="Bavoil P."/>
            <person name="Myers G.S."/>
        </authorList>
    </citation>
    <scope>NUCLEOTIDE SEQUENCE [LARGE SCALE GENOMIC DNA]</scope>
    <source>
        <strain evidence="5 6">E58</strain>
    </source>
</reference>
<feature type="transmembrane region" description="Helical" evidence="2">
    <location>
        <begin position="12"/>
        <end position="34"/>
    </location>
</feature>
<dbReference type="RefSeq" id="WP_013712335.1">
    <property type="nucleotide sequence ID" value="NC_015408.1"/>
</dbReference>
<proteinExistence type="predicted"/>
<keyword evidence="6" id="KW-1185">Reference proteome</keyword>
<dbReference type="SUPFAM" id="SSF81606">
    <property type="entry name" value="PP2C-like"/>
    <property type="match status" value="1"/>
</dbReference>
<dbReference type="CDD" id="cd06225">
    <property type="entry name" value="HAMP"/>
    <property type="match status" value="1"/>
</dbReference>
<evidence type="ECO:0000259" key="3">
    <source>
        <dbReference type="SMART" id="SM00304"/>
    </source>
</evidence>
<name>A0AA34RCK6_CHLPE</name>
<dbReference type="KEGG" id="cpm:G5S_0243"/>
<dbReference type="AlphaFoldDB" id="A0AA34RCK6"/>
<dbReference type="Pfam" id="PF07228">
    <property type="entry name" value="SpoIIE"/>
    <property type="match status" value="1"/>
</dbReference>
<evidence type="ECO:0000313" key="6">
    <source>
        <dbReference type="Proteomes" id="UP000008305"/>
    </source>
</evidence>
<evidence type="ECO:0000259" key="4">
    <source>
        <dbReference type="SMART" id="SM00331"/>
    </source>
</evidence>
<dbReference type="GO" id="GO:0016020">
    <property type="term" value="C:membrane"/>
    <property type="evidence" value="ECO:0007669"/>
    <property type="project" value="InterPro"/>
</dbReference>
<evidence type="ECO:0000313" key="5">
    <source>
        <dbReference type="EMBL" id="AEB41257.1"/>
    </source>
</evidence>
<dbReference type="Proteomes" id="UP000008305">
    <property type="component" value="Chromosome"/>
</dbReference>
<dbReference type="PANTHER" id="PTHR43156">
    <property type="entry name" value="STAGE II SPORULATION PROTEIN E-RELATED"/>
    <property type="match status" value="1"/>
</dbReference>
<evidence type="ECO:0000256" key="1">
    <source>
        <dbReference type="ARBA" id="ARBA00022801"/>
    </source>
</evidence>
<dbReference type="InterPro" id="IPR001932">
    <property type="entry name" value="PPM-type_phosphatase-like_dom"/>
</dbReference>
<protein>
    <submittedName>
        <fullName evidence="5">Regulatory protein</fullName>
    </submittedName>
</protein>
<dbReference type="SMART" id="SM00304">
    <property type="entry name" value="HAMP"/>
    <property type="match status" value="1"/>
</dbReference>
<keyword evidence="1" id="KW-0378">Hydrolase</keyword>
<dbReference type="PANTHER" id="PTHR43156:SF2">
    <property type="entry name" value="STAGE II SPORULATION PROTEIN E"/>
    <property type="match status" value="1"/>
</dbReference>
<dbReference type="Gene3D" id="3.60.40.10">
    <property type="entry name" value="PPM-type phosphatase domain"/>
    <property type="match status" value="1"/>
</dbReference>
<dbReference type="SMART" id="SM00331">
    <property type="entry name" value="PP2C_SIG"/>
    <property type="match status" value="1"/>
</dbReference>
<organism evidence="5 6">
    <name type="scientific">Chlamydia pecorum (strain ATCC VR-628 / DSM 29919 / E58)</name>
    <name type="common">Chlamydophila pecorum</name>
    <dbReference type="NCBI Taxonomy" id="331635"/>
    <lineage>
        <taxon>Bacteria</taxon>
        <taxon>Pseudomonadati</taxon>
        <taxon>Chlamydiota</taxon>
        <taxon>Chlamydiia</taxon>
        <taxon>Chlamydiales</taxon>
        <taxon>Chlamydiaceae</taxon>
        <taxon>Chlamydia/Chlamydophila group</taxon>
        <taxon>Chlamydia</taxon>
    </lineage>
</organism>
<dbReference type="InterPro" id="IPR036457">
    <property type="entry name" value="PPM-type-like_dom_sf"/>
</dbReference>
<dbReference type="Pfam" id="PF00672">
    <property type="entry name" value="HAMP"/>
    <property type="match status" value="1"/>
</dbReference>
<dbReference type="InterPro" id="IPR052016">
    <property type="entry name" value="Bact_Sigma-Reg"/>
</dbReference>
<dbReference type="GO" id="GO:0016791">
    <property type="term" value="F:phosphatase activity"/>
    <property type="evidence" value="ECO:0007669"/>
    <property type="project" value="TreeGrafter"/>
</dbReference>